<dbReference type="EC" id="1.14.13.39" evidence="4"/>
<keyword evidence="6" id="KW-0285">Flavoprotein</keyword>
<dbReference type="GO" id="GO:0004517">
    <property type="term" value="F:nitric-oxide synthase activity"/>
    <property type="evidence" value="ECO:0007669"/>
    <property type="project" value="UniProtKB-EC"/>
</dbReference>
<dbReference type="STRING" id="407821.A0A087TKX3"/>
<keyword evidence="7" id="KW-0479">Metal-binding</keyword>
<dbReference type="OrthoDB" id="1688044at2759"/>
<dbReference type="InterPro" id="IPR036119">
    <property type="entry name" value="NOS_N_sf"/>
</dbReference>
<feature type="non-terminal residue" evidence="13">
    <location>
        <position position="52"/>
    </location>
</feature>
<gene>
    <name evidence="13" type="ORF">X975_18036</name>
</gene>
<evidence type="ECO:0000259" key="12">
    <source>
        <dbReference type="Pfam" id="PF02898"/>
    </source>
</evidence>
<evidence type="ECO:0000256" key="5">
    <source>
        <dbReference type="ARBA" id="ARBA00022617"/>
    </source>
</evidence>
<keyword evidence="5" id="KW-0349">Heme</keyword>
<name>A0A087TKX3_STEMI</name>
<evidence type="ECO:0000256" key="3">
    <source>
        <dbReference type="ARBA" id="ARBA00006267"/>
    </source>
</evidence>
<dbReference type="PANTHER" id="PTHR43410">
    <property type="entry name" value="NITRIC OXIDE SYNTHASE OXYGENASE"/>
    <property type="match status" value="1"/>
</dbReference>
<dbReference type="Gene3D" id="3.90.1230.10">
    <property type="entry name" value="Nitric Oxide Synthase, Chain A, domain 3"/>
    <property type="match status" value="1"/>
</dbReference>
<dbReference type="GO" id="GO:0046872">
    <property type="term" value="F:metal ion binding"/>
    <property type="evidence" value="ECO:0007669"/>
    <property type="project" value="UniProtKB-KW"/>
</dbReference>
<evidence type="ECO:0000256" key="4">
    <source>
        <dbReference type="ARBA" id="ARBA00012989"/>
    </source>
</evidence>
<reference evidence="13 14" key="1">
    <citation type="submission" date="2013-11" db="EMBL/GenBank/DDBJ databases">
        <title>Genome sequencing of Stegodyphus mimosarum.</title>
        <authorList>
            <person name="Bechsgaard J."/>
        </authorList>
    </citation>
    <scope>NUCLEOTIDE SEQUENCE [LARGE SCALE GENOMIC DNA]</scope>
</reference>
<dbReference type="AlphaFoldDB" id="A0A087TKX3"/>
<proteinExistence type="inferred from homology"/>
<evidence type="ECO:0000313" key="14">
    <source>
        <dbReference type="Proteomes" id="UP000054359"/>
    </source>
</evidence>
<keyword evidence="10" id="KW-0560">Oxidoreductase</keyword>
<evidence type="ECO:0000256" key="10">
    <source>
        <dbReference type="ARBA" id="ARBA00023002"/>
    </source>
</evidence>
<sequence>MLFDVGGIEFPAAPFNGWYMVTEIGARDLCDPHRFNILEEVATRLGIDMRAP</sequence>
<dbReference type="PANTHER" id="PTHR43410:SF1">
    <property type="entry name" value="NITRIC OXIDE SYNTHASE"/>
    <property type="match status" value="1"/>
</dbReference>
<dbReference type="GO" id="GO:0005516">
    <property type="term" value="F:calmodulin binding"/>
    <property type="evidence" value="ECO:0007669"/>
    <property type="project" value="UniProtKB-KW"/>
</dbReference>
<evidence type="ECO:0000313" key="13">
    <source>
        <dbReference type="EMBL" id="KFM65762.1"/>
    </source>
</evidence>
<keyword evidence="11" id="KW-0408">Iron</keyword>
<keyword evidence="8" id="KW-0521">NADP</keyword>
<dbReference type="InterPro" id="IPR050607">
    <property type="entry name" value="NOS"/>
</dbReference>
<comment type="cofactor">
    <cofactor evidence="1">
        <name>FMN</name>
        <dbReference type="ChEBI" id="CHEBI:58210"/>
    </cofactor>
</comment>
<evidence type="ECO:0000256" key="11">
    <source>
        <dbReference type="ARBA" id="ARBA00023004"/>
    </source>
</evidence>
<dbReference type="SUPFAM" id="SSF56512">
    <property type="entry name" value="Nitric oxide (NO) synthase oxygenase domain"/>
    <property type="match status" value="1"/>
</dbReference>
<dbReference type="Proteomes" id="UP000054359">
    <property type="component" value="Unassembled WGS sequence"/>
</dbReference>
<dbReference type="InterPro" id="IPR044944">
    <property type="entry name" value="NOS_dom_3"/>
</dbReference>
<keyword evidence="9" id="KW-0112">Calmodulin-binding</keyword>
<accession>A0A087TKX3</accession>
<organism evidence="13 14">
    <name type="scientific">Stegodyphus mimosarum</name>
    <name type="common">African social velvet spider</name>
    <dbReference type="NCBI Taxonomy" id="407821"/>
    <lineage>
        <taxon>Eukaryota</taxon>
        <taxon>Metazoa</taxon>
        <taxon>Ecdysozoa</taxon>
        <taxon>Arthropoda</taxon>
        <taxon>Chelicerata</taxon>
        <taxon>Arachnida</taxon>
        <taxon>Araneae</taxon>
        <taxon>Araneomorphae</taxon>
        <taxon>Entelegynae</taxon>
        <taxon>Eresoidea</taxon>
        <taxon>Eresidae</taxon>
        <taxon>Stegodyphus</taxon>
    </lineage>
</organism>
<evidence type="ECO:0000256" key="9">
    <source>
        <dbReference type="ARBA" id="ARBA00022860"/>
    </source>
</evidence>
<evidence type="ECO:0000256" key="1">
    <source>
        <dbReference type="ARBA" id="ARBA00001917"/>
    </source>
</evidence>
<dbReference type="EMBL" id="KK115689">
    <property type="protein sequence ID" value="KFM65762.1"/>
    <property type="molecule type" value="Genomic_DNA"/>
</dbReference>
<evidence type="ECO:0000256" key="8">
    <source>
        <dbReference type="ARBA" id="ARBA00022857"/>
    </source>
</evidence>
<comment type="cofactor">
    <cofactor evidence="2">
        <name>heme b</name>
        <dbReference type="ChEBI" id="CHEBI:60344"/>
    </cofactor>
</comment>
<evidence type="ECO:0000256" key="7">
    <source>
        <dbReference type="ARBA" id="ARBA00022723"/>
    </source>
</evidence>
<keyword evidence="6" id="KW-0288">FMN</keyword>
<comment type="similarity">
    <text evidence="3">Belongs to the NOS family.</text>
</comment>
<feature type="domain" description="Nitric oxide synthase (NOS)" evidence="12">
    <location>
        <begin position="1"/>
        <end position="50"/>
    </location>
</feature>
<dbReference type="GO" id="GO:0006809">
    <property type="term" value="P:nitric oxide biosynthetic process"/>
    <property type="evidence" value="ECO:0007669"/>
    <property type="project" value="InterPro"/>
</dbReference>
<dbReference type="Pfam" id="PF02898">
    <property type="entry name" value="NO_synthase"/>
    <property type="match status" value="1"/>
</dbReference>
<protein>
    <recommendedName>
        <fullName evidence="4">nitric-oxide synthase (NADPH)</fullName>
        <ecNumber evidence="4">1.14.13.39</ecNumber>
    </recommendedName>
</protein>
<evidence type="ECO:0000256" key="2">
    <source>
        <dbReference type="ARBA" id="ARBA00001970"/>
    </source>
</evidence>
<dbReference type="InterPro" id="IPR004030">
    <property type="entry name" value="NOS_N"/>
</dbReference>
<evidence type="ECO:0000256" key="6">
    <source>
        <dbReference type="ARBA" id="ARBA00022643"/>
    </source>
</evidence>
<keyword evidence="14" id="KW-1185">Reference proteome</keyword>